<feature type="compositionally biased region" description="Low complexity" evidence="1">
    <location>
        <begin position="51"/>
        <end position="71"/>
    </location>
</feature>
<name>A0AAV4SGM3_9ARAC</name>
<feature type="region of interest" description="Disordered" evidence="1">
    <location>
        <begin position="155"/>
        <end position="251"/>
    </location>
</feature>
<feature type="region of interest" description="Disordered" evidence="1">
    <location>
        <begin position="19"/>
        <end position="133"/>
    </location>
</feature>
<protein>
    <submittedName>
        <fullName evidence="2">Uncharacterized protein</fullName>
    </submittedName>
</protein>
<evidence type="ECO:0000313" key="3">
    <source>
        <dbReference type="Proteomes" id="UP001054837"/>
    </source>
</evidence>
<proteinExistence type="predicted"/>
<feature type="compositionally biased region" description="Basic and acidic residues" evidence="1">
    <location>
        <begin position="116"/>
        <end position="127"/>
    </location>
</feature>
<dbReference type="AlphaFoldDB" id="A0AAV4SGM3"/>
<organism evidence="2 3">
    <name type="scientific">Caerostris darwini</name>
    <dbReference type="NCBI Taxonomy" id="1538125"/>
    <lineage>
        <taxon>Eukaryota</taxon>
        <taxon>Metazoa</taxon>
        <taxon>Ecdysozoa</taxon>
        <taxon>Arthropoda</taxon>
        <taxon>Chelicerata</taxon>
        <taxon>Arachnida</taxon>
        <taxon>Araneae</taxon>
        <taxon>Araneomorphae</taxon>
        <taxon>Entelegynae</taxon>
        <taxon>Araneoidea</taxon>
        <taxon>Araneidae</taxon>
        <taxon>Caerostris</taxon>
    </lineage>
</organism>
<feature type="compositionally biased region" description="Acidic residues" evidence="1">
    <location>
        <begin position="217"/>
        <end position="236"/>
    </location>
</feature>
<comment type="caution">
    <text evidence="2">The sequence shown here is derived from an EMBL/GenBank/DDBJ whole genome shotgun (WGS) entry which is preliminary data.</text>
</comment>
<keyword evidence="3" id="KW-1185">Reference proteome</keyword>
<accession>A0AAV4SGM3</accession>
<dbReference type="Proteomes" id="UP001054837">
    <property type="component" value="Unassembled WGS sequence"/>
</dbReference>
<feature type="compositionally biased region" description="Basic and acidic residues" evidence="1">
    <location>
        <begin position="19"/>
        <end position="34"/>
    </location>
</feature>
<dbReference type="EMBL" id="BPLQ01007739">
    <property type="protein sequence ID" value="GIY31946.1"/>
    <property type="molecule type" value="Genomic_DNA"/>
</dbReference>
<evidence type="ECO:0000313" key="2">
    <source>
        <dbReference type="EMBL" id="GIY31946.1"/>
    </source>
</evidence>
<gene>
    <name evidence="2" type="ORF">CDAR_65651</name>
</gene>
<sequence length="251" mass="27377">MNDEWETKISNYYKTFIRMPDKTLKVDEENKEGSPEEEQGSSDGGSTASGPAMATTQASASAQSAASQQPDPSQPGPSRLPQDANLLFADLVEPATTSDPPPVLGAEWGARPKHLGIPERPSKEKSKSPVKMIKDGFIPQVPIETNWLIYEETELEKKTSAPPEKRQKPNLTSELVTPTPSRHSVASELTYESSLADDSSMGAFPSPGSNRKRPRDEEAEDESEDAEGNEAMESGEEAEKIADEEIPYIDE</sequence>
<feature type="compositionally biased region" description="Polar residues" evidence="1">
    <location>
        <begin position="169"/>
        <end position="184"/>
    </location>
</feature>
<feature type="compositionally biased region" description="Basic and acidic residues" evidence="1">
    <location>
        <begin position="155"/>
        <end position="167"/>
    </location>
</feature>
<reference evidence="2 3" key="1">
    <citation type="submission" date="2021-06" db="EMBL/GenBank/DDBJ databases">
        <title>Caerostris darwini draft genome.</title>
        <authorList>
            <person name="Kono N."/>
            <person name="Arakawa K."/>
        </authorList>
    </citation>
    <scope>NUCLEOTIDE SEQUENCE [LARGE SCALE GENOMIC DNA]</scope>
</reference>
<evidence type="ECO:0000256" key="1">
    <source>
        <dbReference type="SAM" id="MobiDB-lite"/>
    </source>
</evidence>